<sequence>MTHLRPVVRPGSPLLRRDAAHLQIGTTPGVVVPDRPGLLAFLRLLDGVRDLDRLRSLARSEVPELDVDPTEVLRPLIAAGAVVDASRLRPQPVRLAVSVHVDPAAHRFGSLVRGALTDVGVRDLDAPDPDLLVVVSCGEPGRAVFSAAARQSVCHLPVVLDDDRVRLGPLVRPGLTPCLGCLDLTRADWDPAWPVLLHQLGRPGHLAAPPVVDPVLLHVAAAEVASEVRALATGRSLPTSGAVLALGPAHDARDSWPVAFHHACGCALLPAA</sequence>
<comment type="caution">
    <text evidence="1">The sequence shown here is derived from an EMBL/GenBank/DDBJ whole genome shotgun (WGS) entry which is preliminary data.</text>
</comment>
<evidence type="ECO:0000313" key="2">
    <source>
        <dbReference type="Proteomes" id="UP000321571"/>
    </source>
</evidence>
<dbReference type="InterPro" id="IPR022291">
    <property type="entry name" value="Bacteriocin_synth_cyclodeHase"/>
</dbReference>
<protein>
    <submittedName>
        <fullName evidence="1">TOMM leader peptide-binding protein</fullName>
    </submittedName>
</protein>
<dbReference type="Proteomes" id="UP000321571">
    <property type="component" value="Unassembled WGS sequence"/>
</dbReference>
<dbReference type="OrthoDB" id="4426339at2"/>
<reference evidence="1 2" key="1">
    <citation type="submission" date="2019-06" db="EMBL/GenBank/DDBJ databases">
        <title>Aeromicrobium sp. nov., isolated from a maize field.</title>
        <authorList>
            <person name="Lin S.-Y."/>
            <person name="Tsai C.-F."/>
            <person name="Young C.-C."/>
        </authorList>
    </citation>
    <scope>NUCLEOTIDE SEQUENCE [LARGE SCALE GENOMIC DNA]</scope>
    <source>
        <strain evidence="1 2">CC-CFT486</strain>
    </source>
</reference>
<dbReference type="Gene3D" id="3.40.50.720">
    <property type="entry name" value="NAD(P)-binding Rossmann-like Domain"/>
    <property type="match status" value="1"/>
</dbReference>
<accession>A0A5C8NHU2</accession>
<dbReference type="NCBIfam" id="TIGR03882">
    <property type="entry name" value="cyclo_dehyd_2"/>
    <property type="match status" value="1"/>
</dbReference>
<name>A0A5C8NHU2_9ACTN</name>
<organism evidence="1 2">
    <name type="scientific">Aeromicrobium terrae</name>
    <dbReference type="NCBI Taxonomy" id="2498846"/>
    <lineage>
        <taxon>Bacteria</taxon>
        <taxon>Bacillati</taxon>
        <taxon>Actinomycetota</taxon>
        <taxon>Actinomycetes</taxon>
        <taxon>Propionibacteriales</taxon>
        <taxon>Nocardioidaceae</taxon>
        <taxon>Aeromicrobium</taxon>
    </lineage>
</organism>
<dbReference type="RefSeq" id="WP_147685741.1">
    <property type="nucleotide sequence ID" value="NZ_VDUX01000003.1"/>
</dbReference>
<proteinExistence type="predicted"/>
<gene>
    <name evidence="1" type="ORF">FHP06_08490</name>
</gene>
<dbReference type="EMBL" id="VDUX01000003">
    <property type="protein sequence ID" value="TXL61454.1"/>
    <property type="molecule type" value="Genomic_DNA"/>
</dbReference>
<evidence type="ECO:0000313" key="1">
    <source>
        <dbReference type="EMBL" id="TXL61454.1"/>
    </source>
</evidence>
<dbReference type="AlphaFoldDB" id="A0A5C8NHU2"/>
<keyword evidence="2" id="KW-1185">Reference proteome</keyword>